<dbReference type="GO" id="GO:0006355">
    <property type="term" value="P:regulation of DNA-templated transcription"/>
    <property type="evidence" value="ECO:0007669"/>
    <property type="project" value="InterPro"/>
</dbReference>
<feature type="domain" description="HTH luxR-type" evidence="3">
    <location>
        <begin position="836"/>
        <end position="901"/>
    </location>
</feature>
<dbReference type="SUPFAM" id="SSF46894">
    <property type="entry name" value="C-terminal effector domain of the bipartite response regulators"/>
    <property type="match status" value="1"/>
</dbReference>
<name>A0A917RKN8_9ACTN</name>
<accession>A0A917RKN8</accession>
<evidence type="ECO:0000256" key="2">
    <source>
        <dbReference type="ARBA" id="ARBA00022840"/>
    </source>
</evidence>
<evidence type="ECO:0000256" key="1">
    <source>
        <dbReference type="ARBA" id="ARBA00022741"/>
    </source>
</evidence>
<dbReference type="InterPro" id="IPR027417">
    <property type="entry name" value="P-loop_NTPase"/>
</dbReference>
<reference evidence="4" key="2">
    <citation type="submission" date="2020-09" db="EMBL/GenBank/DDBJ databases">
        <authorList>
            <person name="Sun Q."/>
            <person name="Ohkuma M."/>
        </authorList>
    </citation>
    <scope>NUCLEOTIDE SEQUENCE</scope>
    <source>
        <strain evidence="4">JCM 13064</strain>
    </source>
</reference>
<dbReference type="GO" id="GO:0005524">
    <property type="term" value="F:ATP binding"/>
    <property type="evidence" value="ECO:0007669"/>
    <property type="project" value="UniProtKB-KW"/>
</dbReference>
<keyword evidence="2" id="KW-0067">ATP-binding</keyword>
<dbReference type="Gene3D" id="1.25.40.10">
    <property type="entry name" value="Tetratricopeptide repeat domain"/>
    <property type="match status" value="1"/>
</dbReference>
<dbReference type="GO" id="GO:0003677">
    <property type="term" value="F:DNA binding"/>
    <property type="evidence" value="ECO:0007669"/>
    <property type="project" value="InterPro"/>
</dbReference>
<dbReference type="InterPro" id="IPR000792">
    <property type="entry name" value="Tscrpt_reg_LuxR_C"/>
</dbReference>
<dbReference type="SUPFAM" id="SSF48452">
    <property type="entry name" value="TPR-like"/>
    <property type="match status" value="1"/>
</dbReference>
<gene>
    <name evidence="4" type="ORF">GCM10007964_62450</name>
</gene>
<organism evidence="4 5">
    <name type="scientific">Sphaerisporangium melleum</name>
    <dbReference type="NCBI Taxonomy" id="321316"/>
    <lineage>
        <taxon>Bacteria</taxon>
        <taxon>Bacillati</taxon>
        <taxon>Actinomycetota</taxon>
        <taxon>Actinomycetes</taxon>
        <taxon>Streptosporangiales</taxon>
        <taxon>Streptosporangiaceae</taxon>
        <taxon>Sphaerisporangium</taxon>
    </lineage>
</organism>
<dbReference type="PANTHER" id="PTHR16305">
    <property type="entry name" value="TESTICULAR SOLUBLE ADENYLYL CYCLASE"/>
    <property type="match status" value="1"/>
</dbReference>
<dbReference type="EMBL" id="BMNT01000043">
    <property type="protein sequence ID" value="GGL11962.1"/>
    <property type="molecule type" value="Genomic_DNA"/>
</dbReference>
<protein>
    <recommendedName>
        <fullName evidence="3">HTH luxR-type domain-containing protein</fullName>
    </recommendedName>
</protein>
<keyword evidence="5" id="KW-1185">Reference proteome</keyword>
<dbReference type="InterPro" id="IPR011990">
    <property type="entry name" value="TPR-like_helical_dom_sf"/>
</dbReference>
<dbReference type="PROSITE" id="PS50043">
    <property type="entry name" value="HTH_LUXR_2"/>
    <property type="match status" value="1"/>
</dbReference>
<dbReference type="InterPro" id="IPR041664">
    <property type="entry name" value="AAA_16"/>
</dbReference>
<dbReference type="PRINTS" id="PR00038">
    <property type="entry name" value="HTHLUXR"/>
</dbReference>
<dbReference type="SUPFAM" id="SSF52540">
    <property type="entry name" value="P-loop containing nucleoside triphosphate hydrolases"/>
    <property type="match status" value="1"/>
</dbReference>
<dbReference type="Pfam" id="PF00196">
    <property type="entry name" value="GerE"/>
    <property type="match status" value="1"/>
</dbReference>
<evidence type="ECO:0000313" key="5">
    <source>
        <dbReference type="Proteomes" id="UP000645217"/>
    </source>
</evidence>
<evidence type="ECO:0000259" key="3">
    <source>
        <dbReference type="PROSITE" id="PS50043"/>
    </source>
</evidence>
<reference evidence="4" key="1">
    <citation type="journal article" date="2014" name="Int. J. Syst. Evol. Microbiol.">
        <title>Complete genome sequence of Corynebacterium casei LMG S-19264T (=DSM 44701T), isolated from a smear-ripened cheese.</title>
        <authorList>
            <consortium name="US DOE Joint Genome Institute (JGI-PGF)"/>
            <person name="Walter F."/>
            <person name="Albersmeier A."/>
            <person name="Kalinowski J."/>
            <person name="Ruckert C."/>
        </authorList>
    </citation>
    <scope>NUCLEOTIDE SEQUENCE</scope>
    <source>
        <strain evidence="4">JCM 13064</strain>
    </source>
</reference>
<proteinExistence type="predicted"/>
<dbReference type="InterPro" id="IPR036388">
    <property type="entry name" value="WH-like_DNA-bd_sf"/>
</dbReference>
<dbReference type="InterPro" id="IPR016032">
    <property type="entry name" value="Sig_transdc_resp-reg_C-effctor"/>
</dbReference>
<dbReference type="Pfam" id="PF13191">
    <property type="entry name" value="AAA_16"/>
    <property type="match status" value="1"/>
</dbReference>
<keyword evidence="1" id="KW-0547">Nucleotide-binding</keyword>
<dbReference type="GO" id="GO:0004016">
    <property type="term" value="F:adenylate cyclase activity"/>
    <property type="evidence" value="ECO:0007669"/>
    <property type="project" value="TreeGrafter"/>
</dbReference>
<dbReference type="PANTHER" id="PTHR16305:SF28">
    <property type="entry name" value="GUANYLATE CYCLASE DOMAIN-CONTAINING PROTEIN"/>
    <property type="match status" value="1"/>
</dbReference>
<dbReference type="Gene3D" id="1.10.10.10">
    <property type="entry name" value="Winged helix-like DNA-binding domain superfamily/Winged helix DNA-binding domain"/>
    <property type="match status" value="1"/>
</dbReference>
<dbReference type="PROSITE" id="PS00622">
    <property type="entry name" value="HTH_LUXR_1"/>
    <property type="match status" value="1"/>
</dbReference>
<dbReference type="CDD" id="cd06170">
    <property type="entry name" value="LuxR_C_like"/>
    <property type="match status" value="1"/>
</dbReference>
<dbReference type="SMART" id="SM00421">
    <property type="entry name" value="HTH_LUXR"/>
    <property type="match status" value="1"/>
</dbReference>
<dbReference type="AlphaFoldDB" id="A0A917RKN8"/>
<evidence type="ECO:0000313" key="4">
    <source>
        <dbReference type="EMBL" id="GGL11962.1"/>
    </source>
</evidence>
<dbReference type="GO" id="GO:0005737">
    <property type="term" value="C:cytoplasm"/>
    <property type="evidence" value="ECO:0007669"/>
    <property type="project" value="TreeGrafter"/>
</dbReference>
<comment type="caution">
    <text evidence="4">The sequence shown here is derived from an EMBL/GenBank/DDBJ whole genome shotgun (WGS) entry which is preliminary data.</text>
</comment>
<sequence length="901" mass="97118">MTSLRTLLDEAVAGRGRVAMVTGVVATGKSELLHAFADQAGDVGVLPLVATASRAESDLALGVLGQLFCNAPLTEEVRDGAMDVLRQVTGIACPEGAEGFAQADAEVVHTLCSVLLSLSERRPLAIVVDDVHYADRASLLFLSYLMRRARYSPIMAVFSQADHTGNTHKFFPTEMLRQPHCTVVRLAPLSREAVLSLAGERLGHETAERLVPEWYALSGGNPLLLQGLMEDYEAGGAWPAARYGEAVLSCLHRADPALLEAARWLAALDDPELVARLAGLDGIAVPPSMGWLEAVGLLESGRFRHEVARSSVLAELGADKRQQMHRRTAELLYDEGAADVAVAEQLIRADFTDVPWAVPVLESAARCRLGDGEVAPAVAYLELALRGCADERQRAMIAALLLRADWRVDPNGRTALIGELTDALREGRLRGGDAAFLARALLWHGRLGEARDVLDLLKGFAGGGPGTMAELSGTRAWLRCSVPGMVPHMDGTVTREPSEAVLPMRMSRRLESIRALASVLTDGPAEELPATAERILRGSCLADMSMDTVESALLALVYGGQAERAASWCDTFLTQARSRGARARQARLTAIRAETALRQGDLARAAALARSALEIISPAAWGVALGGPLATLLLAITAMGRYDEAFEQVNRPVPEGMLQTRFGLHYLQARGRYQLAVDNPASALRDFQLCGDLVVRWDMDVPGFVPWRTDVAEAHIRLGDRDTARALAEEQLARSGPGSARADGVALRMLAAAAEVRHRPMLLRQASERLQVSGDRYELARSLFDLTEAYHGVGEFRRAGIIAGRARSLAQECGARPLSQALSDEGFPGDGYEAEPSKVVAILSDAERRVAGLATVGYSNREIAAKLFITVSTVEQHLTRVYRKLNISHRSDLSKAGPAML</sequence>
<dbReference type="Proteomes" id="UP000645217">
    <property type="component" value="Unassembled WGS sequence"/>
</dbReference>